<dbReference type="InterPro" id="IPR040079">
    <property type="entry name" value="Glutathione_S-Trfase"/>
</dbReference>
<dbReference type="CDD" id="cd03048">
    <property type="entry name" value="GST_N_Ure2p_like"/>
    <property type="match status" value="1"/>
</dbReference>
<dbReference type="Gene3D" id="3.40.30.10">
    <property type="entry name" value="Glutaredoxin"/>
    <property type="match status" value="1"/>
</dbReference>
<dbReference type="PROSITE" id="PS50405">
    <property type="entry name" value="GST_CTER"/>
    <property type="match status" value="1"/>
</dbReference>
<keyword evidence="4" id="KW-1185">Reference proteome</keyword>
<evidence type="ECO:0000259" key="1">
    <source>
        <dbReference type="PROSITE" id="PS50404"/>
    </source>
</evidence>
<name>A0A366E4U4_9HYPH</name>
<dbReference type="SFLD" id="SFLDG01151">
    <property type="entry name" value="Main.2:_Nu-like"/>
    <property type="match status" value="1"/>
</dbReference>
<evidence type="ECO:0000313" key="4">
    <source>
        <dbReference type="Proteomes" id="UP000252893"/>
    </source>
</evidence>
<dbReference type="Proteomes" id="UP000252893">
    <property type="component" value="Unassembled WGS sequence"/>
</dbReference>
<feature type="domain" description="GST C-terminal" evidence="2">
    <location>
        <begin position="85"/>
        <end position="210"/>
    </location>
</feature>
<dbReference type="OrthoDB" id="9803562at2"/>
<dbReference type="Gene3D" id="1.20.1050.10">
    <property type="match status" value="1"/>
</dbReference>
<gene>
    <name evidence="3" type="ORF">DFR47_102129</name>
</gene>
<dbReference type="InterPro" id="IPR010987">
    <property type="entry name" value="Glutathione-S-Trfase_C-like"/>
</dbReference>
<dbReference type="SFLD" id="SFLDS00019">
    <property type="entry name" value="Glutathione_Transferase_(cytos"/>
    <property type="match status" value="1"/>
</dbReference>
<sequence>MIDLYTWITPNGLKTSIALEEFGWPYQAHAIDLTKGEQFSDSFRKISAGSKIPAIVDHSNGLILLESGAILTYLAEKTGRFLPTSGAERYAVLEWVFWQVGSLGPTLGHAHYFLTYHPDAAPAASALFTQETKRLYEKLELHLTGKDYLAGDYSIADMSVWPWVSRFERHKINLNDYSAVRRWYLKIAQREAVQRGYRVPFFTGDIPLPLPLTHDTSEHSEERL</sequence>
<dbReference type="InterPro" id="IPR036249">
    <property type="entry name" value="Thioredoxin-like_sf"/>
</dbReference>
<dbReference type="SFLD" id="SFLDG00358">
    <property type="entry name" value="Main_(cytGST)"/>
    <property type="match status" value="1"/>
</dbReference>
<dbReference type="SUPFAM" id="SSF47616">
    <property type="entry name" value="GST C-terminal domain-like"/>
    <property type="match status" value="1"/>
</dbReference>
<dbReference type="PANTHER" id="PTHR44051">
    <property type="entry name" value="GLUTATHIONE S-TRANSFERASE-RELATED"/>
    <property type="match status" value="1"/>
</dbReference>
<dbReference type="AlphaFoldDB" id="A0A366E4U4"/>
<feature type="domain" description="GST N-terminal" evidence="1">
    <location>
        <begin position="1"/>
        <end position="82"/>
    </location>
</feature>
<dbReference type="PROSITE" id="PS50404">
    <property type="entry name" value="GST_NTER"/>
    <property type="match status" value="1"/>
</dbReference>
<dbReference type="InterPro" id="IPR004045">
    <property type="entry name" value="Glutathione_S-Trfase_N"/>
</dbReference>
<dbReference type="InterPro" id="IPR036282">
    <property type="entry name" value="Glutathione-S-Trfase_C_sf"/>
</dbReference>
<dbReference type="SUPFAM" id="SSF52833">
    <property type="entry name" value="Thioredoxin-like"/>
    <property type="match status" value="1"/>
</dbReference>
<evidence type="ECO:0000259" key="2">
    <source>
        <dbReference type="PROSITE" id="PS50405"/>
    </source>
</evidence>
<dbReference type="EMBL" id="QNRH01000002">
    <property type="protein sequence ID" value="RBO97347.1"/>
    <property type="molecule type" value="Genomic_DNA"/>
</dbReference>
<accession>A0A366E4U4</accession>
<evidence type="ECO:0000313" key="3">
    <source>
        <dbReference type="EMBL" id="RBO97347.1"/>
    </source>
</evidence>
<dbReference type="PANTHER" id="PTHR44051:SF8">
    <property type="entry name" value="GLUTATHIONE S-TRANSFERASE GSTA"/>
    <property type="match status" value="1"/>
</dbReference>
<comment type="caution">
    <text evidence="3">The sequence shown here is derived from an EMBL/GenBank/DDBJ whole genome shotgun (WGS) entry which is preliminary data.</text>
</comment>
<proteinExistence type="predicted"/>
<organism evidence="3 4">
    <name type="scientific">Pseudochrobactrum asaccharolyticum</name>
    <dbReference type="NCBI Taxonomy" id="354351"/>
    <lineage>
        <taxon>Bacteria</taxon>
        <taxon>Pseudomonadati</taxon>
        <taxon>Pseudomonadota</taxon>
        <taxon>Alphaproteobacteria</taxon>
        <taxon>Hyphomicrobiales</taxon>
        <taxon>Brucellaceae</taxon>
        <taxon>Pseudochrobactrum</taxon>
    </lineage>
</organism>
<reference evidence="3 4" key="1">
    <citation type="submission" date="2018-06" db="EMBL/GenBank/DDBJ databases">
        <title>Genomic Encyclopedia of Type Strains, Phase IV (KMG-IV): sequencing the most valuable type-strain genomes for metagenomic binning, comparative biology and taxonomic classification.</title>
        <authorList>
            <person name="Goeker M."/>
        </authorList>
    </citation>
    <scope>NUCLEOTIDE SEQUENCE [LARGE SCALE GENOMIC DNA]</scope>
    <source>
        <strain evidence="3 4">DSM 25619</strain>
    </source>
</reference>
<protein>
    <submittedName>
        <fullName evidence="3">GST-like protein</fullName>
    </submittedName>
</protein>
<dbReference type="RefSeq" id="WP_113943925.1">
    <property type="nucleotide sequence ID" value="NZ_JBHEEG010000002.1"/>
</dbReference>
<dbReference type="Pfam" id="PF13410">
    <property type="entry name" value="GST_C_2"/>
    <property type="match status" value="1"/>
</dbReference>
<dbReference type="Pfam" id="PF02798">
    <property type="entry name" value="GST_N"/>
    <property type="match status" value="1"/>
</dbReference>